<evidence type="ECO:0000256" key="17">
    <source>
        <dbReference type="SAM" id="MobiDB-lite"/>
    </source>
</evidence>
<keyword evidence="13" id="KW-0511">Multifunctional enzyme</keyword>
<dbReference type="PANTHER" id="PTHR32282">
    <property type="entry name" value="BINDING PROTEIN TRANSPEPTIDASE, PUTATIVE-RELATED"/>
    <property type="match status" value="1"/>
</dbReference>
<dbReference type="InterPro" id="IPR036950">
    <property type="entry name" value="PBP_transglycosylase"/>
</dbReference>
<evidence type="ECO:0000256" key="10">
    <source>
        <dbReference type="ARBA" id="ARBA00022960"/>
    </source>
</evidence>
<dbReference type="Gene3D" id="1.10.3810.10">
    <property type="entry name" value="Biosynthetic peptidoglycan transglycosylase-like"/>
    <property type="match status" value="1"/>
</dbReference>
<dbReference type="Gene3D" id="3.40.710.10">
    <property type="entry name" value="DD-peptidase/beta-lactamase superfamily"/>
    <property type="match status" value="1"/>
</dbReference>
<dbReference type="GO" id="GO:0008360">
    <property type="term" value="P:regulation of cell shape"/>
    <property type="evidence" value="ECO:0007669"/>
    <property type="project" value="UniProtKB-KW"/>
</dbReference>
<feature type="transmembrane region" description="Helical" evidence="18">
    <location>
        <begin position="26"/>
        <end position="50"/>
    </location>
</feature>
<sequence>MQEYYWDRTLRGSFWRKEKRLHRLRLAITVLFFLIVAGILGVGILFAWYAKDLPRPDKVRRVEGLSTVILDRTGETIYDIFEDQNRIPVSFDDIPKDCREATIAIEDKNFYKHQGLSSQGIFRAIVNIFIFHNFQGGSTLTQQLVKNVLLSQERTLPRKMKEAVLAIQIERKYSKDEILQMYLNEAPYGGTAVGLEAAAKYYFDKHAKELSRTECVILAGLPQSPSYYSPFGNDEDAYIPRAQQVLRRMREDGYINFKEEIDEKGKLDQANFVKGDIGLKAPHFVAYIKDILVEKFGEKTVNAGGLRVTTTLDLKLQEKAEAIVKEEVDKIKNLKASNGAAVVIDPKTGEILAMVGSKDYTATDAAGLKFNVVTQGIRQPGSAMKPFSYAAAFKKGYTASTVLLDVETKYPSGDPKKPEYNPKNYDLKYRGPMQLRYALANSINTIAVKVSALVGIRDILRTANDMGMTSLEPNDENMKRIGLSLTLGGGEVTLLDITSAYGIFGTGGVKQEPKALLKVEDAKRKVLFEQLPTSAKRVLSEDVSFLISSILSDNSARKEIFGERSYLFIADKSVAVKTGTTDDKRDNWTIGYTPSFVVGVWVGNNDNSPMNPTLASGVTGAAPIWNRIIREILKDKKDEPFVKPENIIEMEIDAFGSGTPVDGMPKRKEYYIKGTEPNTPSSIYQNLKISKKDGNKLANAVEIAKGDYETKQYIVFKEQDPVSTDGKNRWQEGIDAWLNGQSDSKLKPPRETYEGDDTITVIIKEPSDRSQVNNNSVTVSAEGTSVGTITKMEIFIDGDKKKESNGKTISDNFSLSNGLHTIRVRAEDDKGNTTEREIAIGVNQPYGTPTPLPVDTPTNTPSPTPTPIP</sequence>
<keyword evidence="7" id="KW-0328">Glycosyltransferase</keyword>
<dbReference type="PANTHER" id="PTHR32282:SF11">
    <property type="entry name" value="PENICILLIN-BINDING PROTEIN 1B"/>
    <property type="match status" value="1"/>
</dbReference>
<dbReference type="Proteomes" id="UP000034617">
    <property type="component" value="Unassembled WGS sequence"/>
</dbReference>
<evidence type="ECO:0000256" key="12">
    <source>
        <dbReference type="ARBA" id="ARBA00023136"/>
    </source>
</evidence>
<evidence type="ECO:0000313" key="21">
    <source>
        <dbReference type="EMBL" id="KKT36332.1"/>
    </source>
</evidence>
<evidence type="ECO:0000256" key="14">
    <source>
        <dbReference type="ARBA" id="ARBA00023316"/>
    </source>
</evidence>
<evidence type="ECO:0000256" key="11">
    <source>
        <dbReference type="ARBA" id="ARBA00022984"/>
    </source>
</evidence>
<dbReference type="InterPro" id="IPR001264">
    <property type="entry name" value="Glyco_trans_51"/>
</dbReference>
<dbReference type="GO" id="GO:0009002">
    <property type="term" value="F:serine-type D-Ala-D-Ala carboxypeptidase activity"/>
    <property type="evidence" value="ECO:0007669"/>
    <property type="project" value="UniProtKB-EC"/>
</dbReference>
<reference evidence="21 22" key="1">
    <citation type="journal article" date="2015" name="Nature">
        <title>rRNA introns, odd ribosomes, and small enigmatic genomes across a large radiation of phyla.</title>
        <authorList>
            <person name="Brown C.T."/>
            <person name="Hug L.A."/>
            <person name="Thomas B.C."/>
            <person name="Sharon I."/>
            <person name="Castelle C.J."/>
            <person name="Singh A."/>
            <person name="Wilkins M.J."/>
            <person name="Williams K.H."/>
            <person name="Banfield J.F."/>
        </authorList>
    </citation>
    <scope>NUCLEOTIDE SEQUENCE [LARGE SCALE GENOMIC DNA]</scope>
</reference>
<keyword evidence="8" id="KW-0808">Transferase</keyword>
<keyword evidence="5" id="KW-0121">Carboxypeptidase</keyword>
<protein>
    <submittedName>
        <fullName evidence="21">Penicillin-binding protein, 1A family</fullName>
    </submittedName>
</protein>
<evidence type="ECO:0000256" key="4">
    <source>
        <dbReference type="ARBA" id="ARBA00022475"/>
    </source>
</evidence>
<keyword evidence="14" id="KW-0961">Cell wall biogenesis/degradation</keyword>
<dbReference type="EMBL" id="LCHM01000040">
    <property type="protein sequence ID" value="KKT36332.1"/>
    <property type="molecule type" value="Genomic_DNA"/>
</dbReference>
<evidence type="ECO:0000256" key="5">
    <source>
        <dbReference type="ARBA" id="ARBA00022645"/>
    </source>
</evidence>
<dbReference type="GO" id="GO:0071555">
    <property type="term" value="P:cell wall organization"/>
    <property type="evidence" value="ECO:0007669"/>
    <property type="project" value="UniProtKB-KW"/>
</dbReference>
<keyword evidence="18" id="KW-1133">Transmembrane helix</keyword>
<dbReference type="InterPro" id="IPR001460">
    <property type="entry name" value="PCN-bd_Tpept"/>
</dbReference>
<dbReference type="GO" id="GO:0009252">
    <property type="term" value="P:peptidoglycan biosynthetic process"/>
    <property type="evidence" value="ECO:0007669"/>
    <property type="project" value="UniProtKB-KW"/>
</dbReference>
<evidence type="ECO:0000256" key="16">
    <source>
        <dbReference type="ARBA" id="ARBA00049902"/>
    </source>
</evidence>
<dbReference type="InterPro" id="IPR050396">
    <property type="entry name" value="Glycosyltr_51/Transpeptidase"/>
</dbReference>
<evidence type="ECO:0000256" key="15">
    <source>
        <dbReference type="ARBA" id="ARBA00034000"/>
    </source>
</evidence>
<dbReference type="GO" id="GO:0008658">
    <property type="term" value="F:penicillin binding"/>
    <property type="evidence" value="ECO:0007669"/>
    <property type="project" value="InterPro"/>
</dbReference>
<comment type="catalytic activity">
    <reaction evidence="16">
        <text>[GlcNAc-(1-&gt;4)-Mur2Ac(oyl-L-Ala-gamma-D-Glu-L-Lys-D-Ala-D-Ala)](n)-di-trans,octa-cis-undecaprenyl diphosphate + beta-D-GlcNAc-(1-&gt;4)-Mur2Ac(oyl-L-Ala-gamma-D-Glu-L-Lys-D-Ala-D-Ala)-di-trans,octa-cis-undecaprenyl diphosphate = [GlcNAc-(1-&gt;4)-Mur2Ac(oyl-L-Ala-gamma-D-Glu-L-Lys-D-Ala-D-Ala)](n+1)-di-trans,octa-cis-undecaprenyl diphosphate + di-trans,octa-cis-undecaprenyl diphosphate + H(+)</text>
        <dbReference type="Rhea" id="RHEA:23708"/>
        <dbReference type="Rhea" id="RHEA-COMP:9602"/>
        <dbReference type="Rhea" id="RHEA-COMP:9603"/>
        <dbReference type="ChEBI" id="CHEBI:15378"/>
        <dbReference type="ChEBI" id="CHEBI:58405"/>
        <dbReference type="ChEBI" id="CHEBI:60033"/>
        <dbReference type="ChEBI" id="CHEBI:78435"/>
        <dbReference type="EC" id="2.4.99.28"/>
    </reaction>
</comment>
<comment type="subcellular location">
    <subcellularLocation>
        <location evidence="1">Cell membrane</location>
    </subcellularLocation>
</comment>
<keyword evidence="11" id="KW-0573">Peptidoglycan synthesis</keyword>
<name>A0A0G1IX06_9BACT</name>
<dbReference type="Pfam" id="PF00912">
    <property type="entry name" value="Transgly"/>
    <property type="match status" value="1"/>
</dbReference>
<evidence type="ECO:0000256" key="7">
    <source>
        <dbReference type="ARBA" id="ARBA00022676"/>
    </source>
</evidence>
<feature type="domain" description="Glycosyl transferase family 51" evidence="20">
    <location>
        <begin position="75"/>
        <end position="249"/>
    </location>
</feature>
<comment type="similarity">
    <text evidence="3">In the N-terminal section; belongs to the glycosyltransferase 51 family.</text>
</comment>
<comment type="catalytic activity">
    <reaction evidence="15">
        <text>Preferential cleavage: (Ac)2-L-Lys-D-Ala-|-D-Ala. Also transpeptidation of peptidyl-alanyl moieties that are N-acyl substituents of D-alanine.</text>
        <dbReference type="EC" id="3.4.16.4"/>
    </reaction>
</comment>
<dbReference type="NCBIfam" id="TIGR02074">
    <property type="entry name" value="PBP_1a_fam"/>
    <property type="match status" value="1"/>
</dbReference>
<keyword evidence="9" id="KW-0378">Hydrolase</keyword>
<keyword evidence="12 18" id="KW-0472">Membrane</keyword>
<proteinExistence type="inferred from homology"/>
<feature type="region of interest" description="Disordered" evidence="17">
    <location>
        <begin position="826"/>
        <end position="869"/>
    </location>
</feature>
<comment type="similarity">
    <text evidence="2">In the C-terminal section; belongs to the transpeptidase family.</text>
</comment>
<dbReference type="InterPro" id="IPR023346">
    <property type="entry name" value="Lysozyme-like_dom_sf"/>
</dbReference>
<evidence type="ECO:0000256" key="9">
    <source>
        <dbReference type="ARBA" id="ARBA00022801"/>
    </source>
</evidence>
<dbReference type="GO" id="GO:0006508">
    <property type="term" value="P:proteolysis"/>
    <property type="evidence" value="ECO:0007669"/>
    <property type="project" value="UniProtKB-KW"/>
</dbReference>
<evidence type="ECO:0000256" key="3">
    <source>
        <dbReference type="ARBA" id="ARBA00007739"/>
    </source>
</evidence>
<evidence type="ECO:0000256" key="18">
    <source>
        <dbReference type="SAM" id="Phobius"/>
    </source>
</evidence>
<dbReference type="GO" id="GO:0030288">
    <property type="term" value="C:outer membrane-bounded periplasmic space"/>
    <property type="evidence" value="ECO:0007669"/>
    <property type="project" value="TreeGrafter"/>
</dbReference>
<dbReference type="InterPro" id="IPR013783">
    <property type="entry name" value="Ig-like_fold"/>
</dbReference>
<keyword evidence="18" id="KW-0812">Transmembrane</keyword>
<feature type="compositionally biased region" description="Basic and acidic residues" evidence="17">
    <location>
        <begin position="826"/>
        <end position="838"/>
    </location>
</feature>
<dbReference type="Pfam" id="PF00905">
    <property type="entry name" value="Transpeptidase"/>
    <property type="match status" value="1"/>
</dbReference>
<evidence type="ECO:0000256" key="13">
    <source>
        <dbReference type="ARBA" id="ARBA00023268"/>
    </source>
</evidence>
<evidence type="ECO:0000256" key="1">
    <source>
        <dbReference type="ARBA" id="ARBA00004236"/>
    </source>
</evidence>
<dbReference type="AlphaFoldDB" id="A0A0G1IX06"/>
<dbReference type="GO" id="GO:0005886">
    <property type="term" value="C:plasma membrane"/>
    <property type="evidence" value="ECO:0007669"/>
    <property type="project" value="UniProtKB-SubCell"/>
</dbReference>
<comment type="caution">
    <text evidence="21">The sequence shown here is derived from an EMBL/GenBank/DDBJ whole genome shotgun (WGS) entry which is preliminary data.</text>
</comment>
<evidence type="ECO:0000259" key="20">
    <source>
        <dbReference type="Pfam" id="PF00912"/>
    </source>
</evidence>
<accession>A0A0G1IX06</accession>
<evidence type="ECO:0000313" key="22">
    <source>
        <dbReference type="Proteomes" id="UP000034617"/>
    </source>
</evidence>
<organism evidence="21 22">
    <name type="scientific">Candidatus Gottesmanbacteria bacterium GW2011_GWB1_44_11c</name>
    <dbReference type="NCBI Taxonomy" id="1618447"/>
    <lineage>
        <taxon>Bacteria</taxon>
        <taxon>Candidatus Gottesmaniibacteriota</taxon>
    </lineage>
</organism>
<dbReference type="SUPFAM" id="SSF53955">
    <property type="entry name" value="Lysozyme-like"/>
    <property type="match status" value="1"/>
</dbReference>
<dbReference type="GO" id="GO:0008955">
    <property type="term" value="F:peptidoglycan glycosyltransferase activity"/>
    <property type="evidence" value="ECO:0007669"/>
    <property type="project" value="UniProtKB-EC"/>
</dbReference>
<dbReference type="SUPFAM" id="SSF56601">
    <property type="entry name" value="beta-lactamase/transpeptidase-like"/>
    <property type="match status" value="1"/>
</dbReference>
<dbReference type="Pfam" id="PF17957">
    <property type="entry name" value="Big_7"/>
    <property type="match status" value="1"/>
</dbReference>
<evidence type="ECO:0000256" key="2">
    <source>
        <dbReference type="ARBA" id="ARBA00007090"/>
    </source>
</evidence>
<keyword evidence="4" id="KW-1003">Cell membrane</keyword>
<dbReference type="FunFam" id="1.10.3810.10:FF:000001">
    <property type="entry name" value="Penicillin-binding protein 1A"/>
    <property type="match status" value="1"/>
</dbReference>
<dbReference type="Gene3D" id="2.60.40.10">
    <property type="entry name" value="Immunoglobulins"/>
    <property type="match status" value="1"/>
</dbReference>
<dbReference type="PATRIC" id="fig|1618447.3.peg.903"/>
<gene>
    <name evidence="21" type="ORF">UW22_C0040G0004</name>
</gene>
<dbReference type="InterPro" id="IPR012338">
    <property type="entry name" value="Beta-lactam/transpept-like"/>
</dbReference>
<feature type="domain" description="Penicillin-binding protein transpeptidase" evidence="19">
    <location>
        <begin position="339"/>
        <end position="626"/>
    </location>
</feature>
<keyword evidence="6" id="KW-0645">Protease</keyword>
<evidence type="ECO:0000256" key="8">
    <source>
        <dbReference type="ARBA" id="ARBA00022679"/>
    </source>
</evidence>
<evidence type="ECO:0000259" key="19">
    <source>
        <dbReference type="Pfam" id="PF00905"/>
    </source>
</evidence>
<keyword evidence="10" id="KW-0133">Cell shape</keyword>
<evidence type="ECO:0000256" key="6">
    <source>
        <dbReference type="ARBA" id="ARBA00022670"/>
    </source>
</evidence>
<feature type="compositionally biased region" description="Pro residues" evidence="17">
    <location>
        <begin position="848"/>
        <end position="869"/>
    </location>
</feature>